<reference evidence="1" key="1">
    <citation type="submission" date="2021-07" db="EMBL/GenBank/DDBJ databases">
        <title>Complete genome sequence of Crassaminicella sp. 143-21, isolated from a deep-sea hydrothermal vent.</title>
        <authorList>
            <person name="Li X."/>
        </authorList>
    </citation>
    <scope>NUCLEOTIDE SEQUENCE</scope>
    <source>
        <strain evidence="1">143-21</strain>
    </source>
</reference>
<organism evidence="1 2">
    <name type="scientific">Crassaminicella indica</name>
    <dbReference type="NCBI Taxonomy" id="2855394"/>
    <lineage>
        <taxon>Bacteria</taxon>
        <taxon>Bacillati</taxon>
        <taxon>Bacillota</taxon>
        <taxon>Clostridia</taxon>
        <taxon>Eubacteriales</taxon>
        <taxon>Clostridiaceae</taxon>
        <taxon>Crassaminicella</taxon>
    </lineage>
</organism>
<dbReference type="EMBL" id="CP078093">
    <property type="protein sequence ID" value="QXM06177.1"/>
    <property type="molecule type" value="Genomic_DNA"/>
</dbReference>
<protein>
    <recommendedName>
        <fullName evidence="3">Lipoprotein</fullName>
    </recommendedName>
</protein>
<name>A0ABX8RAU9_9CLOT</name>
<evidence type="ECO:0000313" key="2">
    <source>
        <dbReference type="Proteomes" id="UP000886818"/>
    </source>
</evidence>
<accession>A0ABX8RAU9</accession>
<evidence type="ECO:0000313" key="1">
    <source>
        <dbReference type="EMBL" id="QXM06177.1"/>
    </source>
</evidence>
<dbReference type="RefSeq" id="WP_218282874.1">
    <property type="nucleotide sequence ID" value="NZ_CP078093.1"/>
</dbReference>
<dbReference type="PROSITE" id="PS51257">
    <property type="entry name" value="PROKAR_LIPOPROTEIN"/>
    <property type="match status" value="1"/>
</dbReference>
<sequence length="491" mass="57313">MKKRMIFWIPLLICIIFLQGCMDIKLDIGESIQAPKNQRIPIKGTWKIEKYKIKKYSKDKEQINYLVGKVVVFSKESVVFGDEICEKPEYKVKNVDAKDYFLYTHKAVAKDLGIQSEKIEVISITSKNQYFYDFIRINDHQLIVCVEDVFYYLSKISDATNQDQIDKYLQEKDATKEEKELKFLSSGVLIGLASSKNTNEGDFYRTLWIAAENRNLYPIVEIKDLFLPRKSGFWIVGKNRFMKRGYIKDEIFAYPLESNIKKETLESIDEQEGDEKENIKENMIREIVFVGNDYIATAYGKNIKNLSGLQMLLVDNVKKSIKISELAGDEGKDAFFYSAQGCLSKLSKSEVSKLYKPMEEDFTLSRRNGHWIMKGRLYYKGKKEKFLSFNINMIPPKKIVHYDNLYISWNEVKEREPKALDIFTSPNKDIAIVITKEAIYVYSIKNNKLSNKYIKKVELKEDERVVMAEWATGSYVKRWNNTVSNSLYVKK</sequence>
<keyword evidence="2" id="KW-1185">Reference proteome</keyword>
<evidence type="ECO:0008006" key="3">
    <source>
        <dbReference type="Google" id="ProtNLM"/>
    </source>
</evidence>
<proteinExistence type="predicted"/>
<gene>
    <name evidence="1" type="ORF">KVH43_12650</name>
</gene>
<dbReference type="Proteomes" id="UP000886818">
    <property type="component" value="Chromosome"/>
</dbReference>